<dbReference type="CDD" id="cd03207">
    <property type="entry name" value="GST_C_8"/>
    <property type="match status" value="1"/>
</dbReference>
<dbReference type="InterPro" id="IPR040079">
    <property type="entry name" value="Glutathione_S-Trfase"/>
</dbReference>
<name>A0A1N7LKU3_9RHOB</name>
<sequence>MIRILGVARSRATRNIWLLEELGAEWQLVPVIQAYRLPDPLAPDAPLNTRSPAFLDISPQGAVPVMQDGDFTLTESLAINLYLARRFGGPLAPETPQEDALAAQWSLYGATAIEGPALEISFAYRDDSHATPEGAARIDRAMAALERPLRVLESHLSTRDWLMGERFTVADINLSEMVRYAQAHGPALAPYPAVSRWLAACHARPAFARMWEMRLAEPE</sequence>
<dbReference type="SFLD" id="SFLDS00019">
    <property type="entry name" value="Glutathione_Transferase_(cytos"/>
    <property type="match status" value="1"/>
</dbReference>
<dbReference type="SUPFAM" id="SSF47616">
    <property type="entry name" value="GST C-terminal domain-like"/>
    <property type="match status" value="1"/>
</dbReference>
<reference evidence="4" key="1">
    <citation type="submission" date="2017-01" db="EMBL/GenBank/DDBJ databases">
        <authorList>
            <person name="Varghese N."/>
            <person name="Submissions S."/>
        </authorList>
    </citation>
    <scope>NUCLEOTIDE SEQUENCE [LARGE SCALE GENOMIC DNA]</scope>
    <source>
        <strain evidence="4">DSM 18714</strain>
    </source>
</reference>
<dbReference type="PANTHER" id="PTHR44051:SF8">
    <property type="entry name" value="GLUTATHIONE S-TRANSFERASE GSTA"/>
    <property type="match status" value="1"/>
</dbReference>
<dbReference type="InterPro" id="IPR036249">
    <property type="entry name" value="Thioredoxin-like_sf"/>
</dbReference>
<dbReference type="SUPFAM" id="SSF52833">
    <property type="entry name" value="Thioredoxin-like"/>
    <property type="match status" value="1"/>
</dbReference>
<evidence type="ECO:0000313" key="3">
    <source>
        <dbReference type="EMBL" id="SIS74443.1"/>
    </source>
</evidence>
<dbReference type="InterPro" id="IPR010987">
    <property type="entry name" value="Glutathione-S-Trfase_C-like"/>
</dbReference>
<evidence type="ECO:0000259" key="2">
    <source>
        <dbReference type="PROSITE" id="PS50405"/>
    </source>
</evidence>
<dbReference type="Gene3D" id="3.40.30.10">
    <property type="entry name" value="Glutaredoxin"/>
    <property type="match status" value="1"/>
</dbReference>
<evidence type="ECO:0000259" key="1">
    <source>
        <dbReference type="PROSITE" id="PS50404"/>
    </source>
</evidence>
<protein>
    <submittedName>
        <fullName evidence="3">Glutathione S-transferase</fullName>
    </submittedName>
</protein>
<dbReference type="Pfam" id="PF00043">
    <property type="entry name" value="GST_C"/>
    <property type="match status" value="1"/>
</dbReference>
<dbReference type="Proteomes" id="UP000186098">
    <property type="component" value="Unassembled WGS sequence"/>
</dbReference>
<dbReference type="EMBL" id="FTOM01000003">
    <property type="protein sequence ID" value="SIS74443.1"/>
    <property type="molecule type" value="Genomic_DNA"/>
</dbReference>
<dbReference type="RefSeq" id="WP_076365273.1">
    <property type="nucleotide sequence ID" value="NZ_FTOM01000003.1"/>
</dbReference>
<dbReference type="PROSITE" id="PS50405">
    <property type="entry name" value="GST_CTER"/>
    <property type="match status" value="1"/>
</dbReference>
<accession>A0A1N7LKU3</accession>
<dbReference type="GO" id="GO:0016740">
    <property type="term" value="F:transferase activity"/>
    <property type="evidence" value="ECO:0007669"/>
    <property type="project" value="UniProtKB-KW"/>
</dbReference>
<organism evidence="3 4">
    <name type="scientific">Phaeovulum vinaykumarii</name>
    <dbReference type="NCBI Taxonomy" id="407234"/>
    <lineage>
        <taxon>Bacteria</taxon>
        <taxon>Pseudomonadati</taxon>
        <taxon>Pseudomonadota</taxon>
        <taxon>Alphaproteobacteria</taxon>
        <taxon>Rhodobacterales</taxon>
        <taxon>Paracoccaceae</taxon>
        <taxon>Phaeovulum</taxon>
    </lineage>
</organism>
<feature type="domain" description="GST N-terminal" evidence="1">
    <location>
        <begin position="1"/>
        <end position="91"/>
    </location>
</feature>
<gene>
    <name evidence="3" type="ORF">SAMN05421795_103176</name>
</gene>
<keyword evidence="3" id="KW-0808">Transferase</keyword>
<dbReference type="SFLD" id="SFLDG00358">
    <property type="entry name" value="Main_(cytGST)"/>
    <property type="match status" value="1"/>
</dbReference>
<dbReference type="PANTHER" id="PTHR44051">
    <property type="entry name" value="GLUTATHIONE S-TRANSFERASE-RELATED"/>
    <property type="match status" value="1"/>
</dbReference>
<feature type="domain" description="GST C-terminal" evidence="2">
    <location>
        <begin position="95"/>
        <end position="219"/>
    </location>
</feature>
<evidence type="ECO:0000313" key="4">
    <source>
        <dbReference type="Proteomes" id="UP000186098"/>
    </source>
</evidence>
<keyword evidence="4" id="KW-1185">Reference proteome</keyword>
<dbReference type="InterPro" id="IPR036282">
    <property type="entry name" value="Glutathione-S-Trfase_C_sf"/>
</dbReference>
<dbReference type="Gene3D" id="1.20.1050.10">
    <property type="match status" value="1"/>
</dbReference>
<dbReference type="AlphaFoldDB" id="A0A1N7LKU3"/>
<dbReference type="InterPro" id="IPR004045">
    <property type="entry name" value="Glutathione_S-Trfase_N"/>
</dbReference>
<proteinExistence type="predicted"/>
<dbReference type="STRING" id="407234.SAMN05421795_103176"/>
<dbReference type="InterPro" id="IPR004046">
    <property type="entry name" value="GST_C"/>
</dbReference>
<dbReference type="Pfam" id="PF13409">
    <property type="entry name" value="GST_N_2"/>
    <property type="match status" value="1"/>
</dbReference>
<dbReference type="CDD" id="cd03046">
    <property type="entry name" value="GST_N_GTT1_like"/>
    <property type="match status" value="1"/>
</dbReference>
<dbReference type="OrthoDB" id="9810080at2"/>
<dbReference type="PROSITE" id="PS50404">
    <property type="entry name" value="GST_NTER"/>
    <property type="match status" value="1"/>
</dbReference>